<dbReference type="SUPFAM" id="SSF51717">
    <property type="entry name" value="Dihydropteroate synthetase-like"/>
    <property type="match status" value="1"/>
</dbReference>
<dbReference type="GO" id="GO:0004156">
    <property type="term" value="F:dihydropteroate synthase activity"/>
    <property type="evidence" value="ECO:0007669"/>
    <property type="project" value="UniProtKB-EC"/>
</dbReference>
<comment type="pathway">
    <text evidence="3 12">Cofactor biosynthesis; tetrahydrofolate biosynthesis; 7,8-dihydrofolate from 2-amino-4-hydroxy-6-hydroxymethyl-7,8-dihydropteridine diphosphate and 4-aminobenzoate: step 1/2.</text>
</comment>
<comment type="similarity">
    <text evidence="4 12">Belongs to the DHPS family.</text>
</comment>
<dbReference type="GO" id="GO:0046872">
    <property type="term" value="F:metal ion binding"/>
    <property type="evidence" value="ECO:0007669"/>
    <property type="project" value="UniProtKB-KW"/>
</dbReference>
<dbReference type="Pfam" id="PF00809">
    <property type="entry name" value="Pterin_bind"/>
    <property type="match status" value="1"/>
</dbReference>
<organism evidence="14 15">
    <name type="scientific">Salinibacterium amurskyense</name>
    <dbReference type="NCBI Taxonomy" id="205941"/>
    <lineage>
        <taxon>Bacteria</taxon>
        <taxon>Bacillati</taxon>
        <taxon>Actinomycetota</taxon>
        <taxon>Actinomycetes</taxon>
        <taxon>Micrococcales</taxon>
        <taxon>Microbacteriaceae</taxon>
        <taxon>Salinibacterium</taxon>
    </lineage>
</organism>
<evidence type="ECO:0000256" key="4">
    <source>
        <dbReference type="ARBA" id="ARBA00009503"/>
    </source>
</evidence>
<dbReference type="InterPro" id="IPR011005">
    <property type="entry name" value="Dihydropteroate_synth-like_sf"/>
</dbReference>
<dbReference type="InterPro" id="IPR006390">
    <property type="entry name" value="DHP_synth_dom"/>
</dbReference>
<comment type="cofactor">
    <cofactor evidence="2 12">
        <name>Mg(2+)</name>
        <dbReference type="ChEBI" id="CHEBI:18420"/>
    </cofactor>
</comment>
<comment type="caution">
    <text evidence="14">The sequence shown here is derived from an EMBL/GenBank/DDBJ whole genome shotgun (WGS) entry which is preliminary data.</text>
</comment>
<keyword evidence="7 12" id="KW-0808">Transferase</keyword>
<dbReference type="CDD" id="cd00739">
    <property type="entry name" value="DHPS"/>
    <property type="match status" value="1"/>
</dbReference>
<dbReference type="Proteomes" id="UP000231742">
    <property type="component" value="Unassembled WGS sequence"/>
</dbReference>
<dbReference type="GO" id="GO:0046654">
    <property type="term" value="P:tetrahydrofolate biosynthetic process"/>
    <property type="evidence" value="ECO:0007669"/>
    <property type="project" value="UniProtKB-UniPathway"/>
</dbReference>
<dbReference type="Gene3D" id="3.20.20.20">
    <property type="entry name" value="Dihydropteroate synthase-like"/>
    <property type="match status" value="1"/>
</dbReference>
<evidence type="ECO:0000256" key="6">
    <source>
        <dbReference type="ARBA" id="ARBA00016919"/>
    </source>
</evidence>
<evidence type="ECO:0000256" key="9">
    <source>
        <dbReference type="ARBA" id="ARBA00022842"/>
    </source>
</evidence>
<evidence type="ECO:0000256" key="5">
    <source>
        <dbReference type="ARBA" id="ARBA00012458"/>
    </source>
</evidence>
<comment type="catalytic activity">
    <reaction evidence="1">
        <text>(7,8-dihydropterin-6-yl)methyl diphosphate + 4-aminobenzoate = 7,8-dihydropteroate + diphosphate</text>
        <dbReference type="Rhea" id="RHEA:19949"/>
        <dbReference type="ChEBI" id="CHEBI:17836"/>
        <dbReference type="ChEBI" id="CHEBI:17839"/>
        <dbReference type="ChEBI" id="CHEBI:33019"/>
        <dbReference type="ChEBI" id="CHEBI:72950"/>
        <dbReference type="EC" id="2.5.1.15"/>
    </reaction>
</comment>
<dbReference type="PROSITE" id="PS50972">
    <property type="entry name" value="PTERIN_BINDING"/>
    <property type="match status" value="1"/>
</dbReference>
<evidence type="ECO:0000313" key="15">
    <source>
        <dbReference type="Proteomes" id="UP000231742"/>
    </source>
</evidence>
<feature type="domain" description="Pterin-binding" evidence="13">
    <location>
        <begin position="10"/>
        <end position="264"/>
    </location>
</feature>
<evidence type="ECO:0000256" key="8">
    <source>
        <dbReference type="ARBA" id="ARBA00022723"/>
    </source>
</evidence>
<dbReference type="FunFam" id="3.20.20.20:FF:000006">
    <property type="entry name" value="Dihydropteroate synthase"/>
    <property type="match status" value="1"/>
</dbReference>
<keyword evidence="15" id="KW-1185">Reference proteome</keyword>
<evidence type="ECO:0000256" key="3">
    <source>
        <dbReference type="ARBA" id="ARBA00004763"/>
    </source>
</evidence>
<dbReference type="PROSITE" id="PS00792">
    <property type="entry name" value="DHPS_1"/>
    <property type="match status" value="1"/>
</dbReference>
<evidence type="ECO:0000259" key="13">
    <source>
        <dbReference type="PROSITE" id="PS50972"/>
    </source>
</evidence>
<gene>
    <name evidence="14" type="ORF">CLV85_0573</name>
</gene>
<dbReference type="AlphaFoldDB" id="A0A2M9D6Q2"/>
<evidence type="ECO:0000256" key="12">
    <source>
        <dbReference type="RuleBase" id="RU361205"/>
    </source>
</evidence>
<sequence length="275" mass="29563">MRRAPRVTVPQIMGILNVTPDSFSDGGQFEHVDAAIARGIELRNNGADVVDVGGESTRPGAERVSPALEQQRVIPVIEALTAEGVTVSIDTMNAETALAAAKAGASIINDVSGGLADPEMYRVVAETDLIYIAMHWRGHSTEMDQLSQYDDVVADVRSELKARLAEMMVWGVKPNRVVLDPGLGFAKKSRHNWALLGRIDELTSLGHPVLIGASRKRFLASMLPADAPPADRDLATAVISNVAAEAGVWAVRVHDVPSTQIALSVYRAMQKGKKR</sequence>
<evidence type="ECO:0000256" key="7">
    <source>
        <dbReference type="ARBA" id="ARBA00022679"/>
    </source>
</evidence>
<dbReference type="PANTHER" id="PTHR20941">
    <property type="entry name" value="FOLATE SYNTHESIS PROTEINS"/>
    <property type="match status" value="1"/>
</dbReference>
<dbReference type="GO" id="GO:0005829">
    <property type="term" value="C:cytosol"/>
    <property type="evidence" value="ECO:0007669"/>
    <property type="project" value="TreeGrafter"/>
</dbReference>
<evidence type="ECO:0000256" key="10">
    <source>
        <dbReference type="ARBA" id="ARBA00022909"/>
    </source>
</evidence>
<dbReference type="EC" id="2.5.1.15" evidence="5 12"/>
<keyword evidence="10 12" id="KW-0289">Folate biosynthesis</keyword>
<evidence type="ECO:0000313" key="14">
    <source>
        <dbReference type="EMBL" id="PJJ81397.1"/>
    </source>
</evidence>
<dbReference type="NCBIfam" id="TIGR01496">
    <property type="entry name" value="DHPS"/>
    <property type="match status" value="1"/>
</dbReference>
<comment type="function">
    <text evidence="12">Catalyzes the condensation of para-aminobenzoate (pABA) with 6-hydroxymethyl-7,8-dihydropterin diphosphate (DHPt-PP) to form 7,8-dihydropteroate (H2Pte), the immediate precursor of folate derivatives.</text>
</comment>
<protein>
    <recommendedName>
        <fullName evidence="6 12">Dihydropteroate synthase</fullName>
        <shortName evidence="12">DHPS</shortName>
        <ecNumber evidence="5 12">2.5.1.15</ecNumber>
    </recommendedName>
    <alternativeName>
        <fullName evidence="11 12">Dihydropteroate pyrophosphorylase</fullName>
    </alternativeName>
</protein>
<dbReference type="InterPro" id="IPR000489">
    <property type="entry name" value="Pterin-binding_dom"/>
</dbReference>
<keyword evidence="9 12" id="KW-0460">Magnesium</keyword>
<evidence type="ECO:0000256" key="1">
    <source>
        <dbReference type="ARBA" id="ARBA00000012"/>
    </source>
</evidence>
<evidence type="ECO:0000256" key="2">
    <source>
        <dbReference type="ARBA" id="ARBA00001946"/>
    </source>
</evidence>
<dbReference type="UniPathway" id="UPA00077">
    <property type="reaction ID" value="UER00156"/>
</dbReference>
<reference evidence="14 15" key="1">
    <citation type="submission" date="2017-11" db="EMBL/GenBank/DDBJ databases">
        <title>Genomic Encyclopedia of Archaeal and Bacterial Type Strains, Phase II (KMG-II): From Individual Species to Whole Genera.</title>
        <authorList>
            <person name="Goeker M."/>
        </authorList>
    </citation>
    <scope>NUCLEOTIDE SEQUENCE [LARGE SCALE GENOMIC DNA]</scope>
    <source>
        <strain evidence="14 15">DSM 16400</strain>
    </source>
</reference>
<dbReference type="InterPro" id="IPR045031">
    <property type="entry name" value="DHP_synth-like"/>
</dbReference>
<name>A0A2M9D6Q2_9MICO</name>
<proteinExistence type="inferred from homology"/>
<dbReference type="PANTHER" id="PTHR20941:SF1">
    <property type="entry name" value="FOLIC ACID SYNTHESIS PROTEIN FOL1"/>
    <property type="match status" value="1"/>
</dbReference>
<dbReference type="PROSITE" id="PS00793">
    <property type="entry name" value="DHPS_2"/>
    <property type="match status" value="1"/>
</dbReference>
<evidence type="ECO:0000256" key="11">
    <source>
        <dbReference type="ARBA" id="ARBA00030193"/>
    </source>
</evidence>
<keyword evidence="8 12" id="KW-0479">Metal-binding</keyword>
<dbReference type="EMBL" id="PGFH01000001">
    <property type="protein sequence ID" value="PJJ81397.1"/>
    <property type="molecule type" value="Genomic_DNA"/>
</dbReference>
<accession>A0A2M9D6Q2</accession>
<dbReference type="GO" id="GO:0046656">
    <property type="term" value="P:folic acid biosynthetic process"/>
    <property type="evidence" value="ECO:0007669"/>
    <property type="project" value="UniProtKB-KW"/>
</dbReference>